<name>A0A8E2EMZ2_9PEZI</name>
<feature type="non-terminal residue" evidence="2">
    <location>
        <position position="1"/>
    </location>
</feature>
<proteinExistence type="predicted"/>
<organism evidence="2 3">
    <name type="scientific">Lepidopterella palustris CBS 459.81</name>
    <dbReference type="NCBI Taxonomy" id="1314670"/>
    <lineage>
        <taxon>Eukaryota</taxon>
        <taxon>Fungi</taxon>
        <taxon>Dikarya</taxon>
        <taxon>Ascomycota</taxon>
        <taxon>Pezizomycotina</taxon>
        <taxon>Dothideomycetes</taxon>
        <taxon>Pleosporomycetidae</taxon>
        <taxon>Mytilinidiales</taxon>
        <taxon>Argynnaceae</taxon>
        <taxon>Lepidopterella</taxon>
    </lineage>
</organism>
<dbReference type="EMBL" id="KV744805">
    <property type="protein sequence ID" value="OCK86473.1"/>
    <property type="molecule type" value="Genomic_DNA"/>
</dbReference>
<dbReference type="OrthoDB" id="2688021at2759"/>
<keyword evidence="3" id="KW-1185">Reference proteome</keyword>
<gene>
    <name evidence="2" type="ORF">K432DRAFT_274308</name>
</gene>
<keyword evidence="1" id="KW-0472">Membrane</keyword>
<reference evidence="2 3" key="1">
    <citation type="journal article" date="2016" name="Nat. Commun.">
        <title>Ectomycorrhizal ecology is imprinted in the genome of the dominant symbiotic fungus Cenococcum geophilum.</title>
        <authorList>
            <consortium name="DOE Joint Genome Institute"/>
            <person name="Peter M."/>
            <person name="Kohler A."/>
            <person name="Ohm R.A."/>
            <person name="Kuo A."/>
            <person name="Krutzmann J."/>
            <person name="Morin E."/>
            <person name="Arend M."/>
            <person name="Barry K.W."/>
            <person name="Binder M."/>
            <person name="Choi C."/>
            <person name="Clum A."/>
            <person name="Copeland A."/>
            <person name="Grisel N."/>
            <person name="Haridas S."/>
            <person name="Kipfer T."/>
            <person name="LaButti K."/>
            <person name="Lindquist E."/>
            <person name="Lipzen A."/>
            <person name="Maire R."/>
            <person name="Meier B."/>
            <person name="Mihaltcheva S."/>
            <person name="Molinier V."/>
            <person name="Murat C."/>
            <person name="Poggeler S."/>
            <person name="Quandt C.A."/>
            <person name="Sperisen C."/>
            <person name="Tritt A."/>
            <person name="Tisserant E."/>
            <person name="Crous P.W."/>
            <person name="Henrissat B."/>
            <person name="Nehls U."/>
            <person name="Egli S."/>
            <person name="Spatafora J.W."/>
            <person name="Grigoriev I.V."/>
            <person name="Martin F.M."/>
        </authorList>
    </citation>
    <scope>NUCLEOTIDE SEQUENCE [LARGE SCALE GENOMIC DNA]</scope>
    <source>
        <strain evidence="2 3">CBS 459.81</strain>
    </source>
</reference>
<accession>A0A8E2EMZ2</accession>
<evidence type="ECO:0000313" key="3">
    <source>
        <dbReference type="Proteomes" id="UP000250266"/>
    </source>
</evidence>
<sequence>EAIWRQAGSKKGLKLDRNFVFTAISSPQTVALWVFKSVLHWMFSLAMSCTFAIGVTMRPVQNLYLTAGVAILAIFATGLALWKPKGSQPVNYGHLHTIINTIDSWPKEGGKIY</sequence>
<evidence type="ECO:0000256" key="1">
    <source>
        <dbReference type="SAM" id="Phobius"/>
    </source>
</evidence>
<dbReference type="AlphaFoldDB" id="A0A8E2EMZ2"/>
<keyword evidence="1" id="KW-1133">Transmembrane helix</keyword>
<dbReference type="Proteomes" id="UP000250266">
    <property type="component" value="Unassembled WGS sequence"/>
</dbReference>
<evidence type="ECO:0000313" key="2">
    <source>
        <dbReference type="EMBL" id="OCK86473.1"/>
    </source>
</evidence>
<keyword evidence="1" id="KW-0812">Transmembrane</keyword>
<feature type="transmembrane region" description="Helical" evidence="1">
    <location>
        <begin position="63"/>
        <end position="82"/>
    </location>
</feature>
<protein>
    <submittedName>
        <fullName evidence="2">Uncharacterized protein</fullName>
    </submittedName>
</protein>
<feature type="non-terminal residue" evidence="2">
    <location>
        <position position="113"/>
    </location>
</feature>